<name>A0A4Q7ZMN7_9ACTN</name>
<protein>
    <submittedName>
        <fullName evidence="1">Uncharacterized protein</fullName>
    </submittedName>
</protein>
<reference evidence="1 2" key="1">
    <citation type="submission" date="2019-02" db="EMBL/GenBank/DDBJ databases">
        <title>Sequencing the genomes of 1000 actinobacteria strains.</title>
        <authorList>
            <person name="Klenk H.-P."/>
        </authorList>
    </citation>
    <scope>NUCLEOTIDE SEQUENCE [LARGE SCALE GENOMIC DNA]</scope>
    <source>
        <strain evidence="1 2">DSM 45162</strain>
    </source>
</reference>
<dbReference type="AlphaFoldDB" id="A0A4Q7ZMN7"/>
<keyword evidence="2" id="KW-1185">Reference proteome</keyword>
<organism evidence="1 2">
    <name type="scientific">Krasilnikovia cinnamomea</name>
    <dbReference type="NCBI Taxonomy" id="349313"/>
    <lineage>
        <taxon>Bacteria</taxon>
        <taxon>Bacillati</taxon>
        <taxon>Actinomycetota</taxon>
        <taxon>Actinomycetes</taxon>
        <taxon>Micromonosporales</taxon>
        <taxon>Micromonosporaceae</taxon>
        <taxon>Krasilnikovia</taxon>
    </lineage>
</organism>
<evidence type="ECO:0000313" key="1">
    <source>
        <dbReference type="EMBL" id="RZU52270.1"/>
    </source>
</evidence>
<evidence type="ECO:0000313" key="2">
    <source>
        <dbReference type="Proteomes" id="UP000292564"/>
    </source>
</evidence>
<dbReference type="RefSeq" id="WP_130510903.1">
    <property type="nucleotide sequence ID" value="NZ_SHKY01000001.1"/>
</dbReference>
<accession>A0A4Q7ZMN7</accession>
<proteinExistence type="predicted"/>
<dbReference type="Proteomes" id="UP000292564">
    <property type="component" value="Unassembled WGS sequence"/>
</dbReference>
<sequence length="88" mass="9586">MTAAWTFANLALPQVSDHNTVLMLVLAGFGEAPGCGGGVLSAKGSRVILQRPGSEIQFDRGWEDWTEIAETRPAVARRVRRGLPQPLW</sequence>
<dbReference type="EMBL" id="SHKY01000001">
    <property type="protein sequence ID" value="RZU52270.1"/>
    <property type="molecule type" value="Genomic_DNA"/>
</dbReference>
<comment type="caution">
    <text evidence="1">The sequence shown here is derived from an EMBL/GenBank/DDBJ whole genome shotgun (WGS) entry which is preliminary data.</text>
</comment>
<gene>
    <name evidence="1" type="ORF">EV385_4118</name>
</gene>